<proteinExistence type="predicted"/>
<evidence type="ECO:0000313" key="2">
    <source>
        <dbReference type="Proteomes" id="UP000569329"/>
    </source>
</evidence>
<reference evidence="1 2" key="1">
    <citation type="submission" date="2020-07" db="EMBL/GenBank/DDBJ databases">
        <title>Sequencing the genomes of 1000 actinobacteria strains.</title>
        <authorList>
            <person name="Klenk H.-P."/>
        </authorList>
    </citation>
    <scope>NUCLEOTIDE SEQUENCE [LARGE SCALE GENOMIC DNA]</scope>
    <source>
        <strain evidence="1 2">DSM 45975</strain>
    </source>
</reference>
<dbReference type="Proteomes" id="UP000569329">
    <property type="component" value="Unassembled WGS sequence"/>
</dbReference>
<protein>
    <submittedName>
        <fullName evidence="1">Uncharacterized protein</fullName>
    </submittedName>
</protein>
<dbReference type="EMBL" id="JACGWZ010000001">
    <property type="protein sequence ID" value="MBA8824208.1"/>
    <property type="molecule type" value="Genomic_DNA"/>
</dbReference>
<sequence>MRLRREAVMVNLFHSESITALACPLWELSRRQHELGDGLPGGRPFWSVSKGRWRGVVSFVEEPGALSILSFDGSGAWVVVNWIL</sequence>
<accession>A0A839DZP7</accession>
<evidence type="ECO:0000313" key="1">
    <source>
        <dbReference type="EMBL" id="MBA8824208.1"/>
    </source>
</evidence>
<gene>
    <name evidence="1" type="ORF">FHX42_001537</name>
</gene>
<comment type="caution">
    <text evidence="1">The sequence shown here is derived from an EMBL/GenBank/DDBJ whole genome shotgun (WGS) entry which is preliminary data.</text>
</comment>
<dbReference type="AlphaFoldDB" id="A0A839DZP7"/>
<keyword evidence="2" id="KW-1185">Reference proteome</keyword>
<name>A0A839DZP7_9PSEU</name>
<organism evidence="1 2">
    <name type="scientific">Halosaccharopolyspora lacisalsi</name>
    <dbReference type="NCBI Taxonomy" id="1000566"/>
    <lineage>
        <taxon>Bacteria</taxon>
        <taxon>Bacillati</taxon>
        <taxon>Actinomycetota</taxon>
        <taxon>Actinomycetes</taxon>
        <taxon>Pseudonocardiales</taxon>
        <taxon>Pseudonocardiaceae</taxon>
        <taxon>Halosaccharopolyspora</taxon>
    </lineage>
</organism>